<dbReference type="RefSeq" id="XP_062629054.1">
    <property type="nucleotide sequence ID" value="XM_062773070.1"/>
</dbReference>
<keyword evidence="3" id="KW-1185">Reference proteome</keyword>
<organism evidence="2 3">
    <name type="scientific">Vanrija pseudolonga</name>
    <dbReference type="NCBI Taxonomy" id="143232"/>
    <lineage>
        <taxon>Eukaryota</taxon>
        <taxon>Fungi</taxon>
        <taxon>Dikarya</taxon>
        <taxon>Basidiomycota</taxon>
        <taxon>Agaricomycotina</taxon>
        <taxon>Tremellomycetes</taxon>
        <taxon>Trichosporonales</taxon>
        <taxon>Trichosporonaceae</taxon>
        <taxon>Vanrija</taxon>
    </lineage>
</organism>
<protein>
    <submittedName>
        <fullName evidence="2">Uncharacterized protein</fullName>
    </submittedName>
</protein>
<dbReference type="AlphaFoldDB" id="A0AAF1BJR1"/>
<name>A0AAF1BJR1_9TREE</name>
<reference evidence="2" key="1">
    <citation type="submission" date="2023-10" db="EMBL/GenBank/DDBJ databases">
        <authorList>
            <person name="Noh H."/>
        </authorList>
    </citation>
    <scope>NUCLEOTIDE SEQUENCE</scope>
    <source>
        <strain evidence="2">DUCC4014</strain>
    </source>
</reference>
<gene>
    <name evidence="2" type="ORF">LOC62_04G006502</name>
</gene>
<dbReference type="GeneID" id="87809724"/>
<accession>A0AAF1BJR1</accession>
<proteinExistence type="predicted"/>
<dbReference type="EMBL" id="CP086717">
    <property type="protein sequence ID" value="WOO83022.1"/>
    <property type="molecule type" value="Genomic_DNA"/>
</dbReference>
<evidence type="ECO:0000313" key="2">
    <source>
        <dbReference type="EMBL" id="WOO83022.1"/>
    </source>
</evidence>
<dbReference type="Proteomes" id="UP000827549">
    <property type="component" value="Chromosome 4"/>
</dbReference>
<sequence length="92" mass="10766">MFAQREFFVPPPVGLTARQRADLQRKHEQVDIDAARRYGLVVADVNDNASLRSVDEEKEAARREYEHQVNEAGRERETSWRRKIASAWRKLS</sequence>
<feature type="region of interest" description="Disordered" evidence="1">
    <location>
        <begin position="56"/>
        <end position="76"/>
    </location>
</feature>
<evidence type="ECO:0000256" key="1">
    <source>
        <dbReference type="SAM" id="MobiDB-lite"/>
    </source>
</evidence>
<evidence type="ECO:0000313" key="3">
    <source>
        <dbReference type="Proteomes" id="UP000827549"/>
    </source>
</evidence>